<dbReference type="Proteomes" id="UP000092377">
    <property type="component" value="Unassembled WGS sequence"/>
</dbReference>
<dbReference type="OrthoDB" id="9815592at2"/>
<dbReference type="CDD" id="cd04647">
    <property type="entry name" value="LbH_MAT_like"/>
    <property type="match status" value="1"/>
</dbReference>
<dbReference type="GO" id="GO:0005829">
    <property type="term" value="C:cytosol"/>
    <property type="evidence" value="ECO:0007669"/>
    <property type="project" value="TreeGrafter"/>
</dbReference>
<feature type="transmembrane region" description="Helical" evidence="3">
    <location>
        <begin position="15"/>
        <end position="40"/>
    </location>
</feature>
<keyword evidence="3" id="KW-0472">Membrane</keyword>
<dbReference type="SUPFAM" id="SSF51161">
    <property type="entry name" value="Trimeric LpxA-like enzymes"/>
    <property type="match status" value="1"/>
</dbReference>
<keyword evidence="3" id="KW-0812">Transmembrane</keyword>
<proteinExistence type="inferred from homology"/>
<name>A0A1B8HRH6_9GAMM</name>
<organism evidence="4 5">
    <name type="scientific">Morganella psychrotolerans</name>
    <dbReference type="NCBI Taxonomy" id="368603"/>
    <lineage>
        <taxon>Bacteria</taxon>
        <taxon>Pseudomonadati</taxon>
        <taxon>Pseudomonadota</taxon>
        <taxon>Gammaproteobacteria</taxon>
        <taxon>Enterobacterales</taxon>
        <taxon>Morganellaceae</taxon>
        <taxon>Morganella</taxon>
    </lineage>
</organism>
<keyword evidence="5" id="KW-1185">Reference proteome</keyword>
<sequence>MKKIIRIFFEELWSFYQYIFLFIPGRFGHYTRGYFLSFFFKKRGKNITIKENVEIYHPENLIIGNNSGFGRNNIIDCTGCITIGNHVRLGPNVMIATMNHATIGNSYIDNKKTIKKVIIMDNVWIGHNVTILPGVTINSNCIIAAGSVVTKDVPPNSTVAGIPAKIINKK</sequence>
<protein>
    <recommendedName>
        <fullName evidence="6">Acyltransferase</fullName>
    </recommendedName>
</protein>
<dbReference type="InterPro" id="IPR011004">
    <property type="entry name" value="Trimer_LpxA-like_sf"/>
</dbReference>
<evidence type="ECO:0000256" key="2">
    <source>
        <dbReference type="ARBA" id="ARBA00022679"/>
    </source>
</evidence>
<evidence type="ECO:0000313" key="4">
    <source>
        <dbReference type="EMBL" id="OBU11873.1"/>
    </source>
</evidence>
<dbReference type="EMBL" id="LZEY01000011">
    <property type="protein sequence ID" value="OBU11873.1"/>
    <property type="molecule type" value="Genomic_DNA"/>
</dbReference>
<evidence type="ECO:0000256" key="3">
    <source>
        <dbReference type="SAM" id="Phobius"/>
    </source>
</evidence>
<dbReference type="Pfam" id="PF00132">
    <property type="entry name" value="Hexapep"/>
    <property type="match status" value="1"/>
</dbReference>
<evidence type="ECO:0000256" key="1">
    <source>
        <dbReference type="ARBA" id="ARBA00007274"/>
    </source>
</evidence>
<dbReference type="AlphaFoldDB" id="A0A1B8HRH6"/>
<gene>
    <name evidence="4" type="ORF">AYY18_18085</name>
</gene>
<keyword evidence="3" id="KW-1133">Transmembrane helix</keyword>
<accession>A0A1B8HRH6</accession>
<evidence type="ECO:0000313" key="5">
    <source>
        <dbReference type="Proteomes" id="UP000092377"/>
    </source>
</evidence>
<dbReference type="PANTHER" id="PTHR23416:SF23">
    <property type="entry name" value="ACETYLTRANSFERASE C18B11.09C-RELATED"/>
    <property type="match status" value="1"/>
</dbReference>
<dbReference type="InterPro" id="IPR001451">
    <property type="entry name" value="Hexapep"/>
</dbReference>
<comment type="caution">
    <text evidence="4">The sequence shown here is derived from an EMBL/GenBank/DDBJ whole genome shotgun (WGS) entry which is preliminary data.</text>
</comment>
<dbReference type="PANTHER" id="PTHR23416">
    <property type="entry name" value="SIALIC ACID SYNTHASE-RELATED"/>
    <property type="match status" value="1"/>
</dbReference>
<reference evidence="5" key="1">
    <citation type="submission" date="2016-06" db="EMBL/GenBank/DDBJ databases">
        <authorList>
            <person name="Butler K."/>
        </authorList>
    </citation>
    <scope>NUCLEOTIDE SEQUENCE [LARGE SCALE GENOMIC DNA]</scope>
    <source>
        <strain evidence="5">GCSL-Mp20</strain>
    </source>
</reference>
<keyword evidence="2" id="KW-0808">Transferase</keyword>
<dbReference type="GO" id="GO:0008374">
    <property type="term" value="F:O-acyltransferase activity"/>
    <property type="evidence" value="ECO:0007669"/>
    <property type="project" value="TreeGrafter"/>
</dbReference>
<dbReference type="InterPro" id="IPR051159">
    <property type="entry name" value="Hexapeptide_acetyltransf"/>
</dbReference>
<dbReference type="Gene3D" id="2.160.10.10">
    <property type="entry name" value="Hexapeptide repeat proteins"/>
    <property type="match status" value="1"/>
</dbReference>
<evidence type="ECO:0008006" key="6">
    <source>
        <dbReference type="Google" id="ProtNLM"/>
    </source>
</evidence>
<dbReference type="RefSeq" id="WP_067400964.1">
    <property type="nucleotide sequence ID" value="NZ_LZEY01000011.1"/>
</dbReference>
<comment type="similarity">
    <text evidence="1">Belongs to the transferase hexapeptide repeat family.</text>
</comment>